<evidence type="ECO:0000313" key="1">
    <source>
        <dbReference type="EMBL" id="QCO02856.1"/>
    </source>
</evidence>
<name>A0A4D8Q390_AZOBR</name>
<sequence length="660" mass="72474">MRMVAPEGGKIGKRIGRSVYLHRSALPLLPEERRAVVSAAAEAAGWDSWNVVRLENGGRVSLLEYQGFEDVPFPSLIESRLVDVDGRVARRDFRPSPNPPLLHRKELLLPPNHPRIPEYAALTAELEAEGLFEEPNRIGTRQAWEARLKEAGVVLVGHSIVKSSPRPGPQVARHKTAIARHRLSVPMQALVRAGLLSEGRTVFDYGCGRGDDIAALGSAGIDAKGWDPHWRPAAELAEAEIVNLGFVLNVIERPEERIETARMAFALASVCMCVGVMLVGKGSIAGLRRLGDGYLSNRGTFQKYFTQAEIKGLLERALGLEAIAAAPGVFFVFKDKIEEQRFLAGRLRQARDASALIRRAVPPPRPRVSKAERVPRQPRLTVAERNRETLAALWAVALDLGRLPVEEELPADLVSAVADGVGSIKRAFVMAERLFGGDGGLEAARDVRVSDLIVYFALNLFNKRQAYGELPPELQRDVRAFFGSLKDAEEAGRELLFSLGRPETVAAACRDAASQGLGYLGDRSLLFDARLANRLPALLRAYIGCAEKLYGSVDRADAIKVHIGSGKLTLLRYKGYADMPLPRLIERVKINLKEQDWDEFDYGNEDRVLALKSLLMSPDLPDYQAQAGFDAGLKAVLPELMGPIDIPREVIDRALGRGTT</sequence>
<dbReference type="NCBIfam" id="TIGR04096">
    <property type="entry name" value="dnd_rel_methyl"/>
    <property type="match status" value="1"/>
</dbReference>
<dbReference type="GO" id="GO:0008168">
    <property type="term" value="F:methyltransferase activity"/>
    <property type="evidence" value="ECO:0007669"/>
    <property type="project" value="UniProtKB-KW"/>
</dbReference>
<dbReference type="Proteomes" id="UP000298596">
    <property type="component" value="Chromosome"/>
</dbReference>
<dbReference type="EMBL" id="CP032330">
    <property type="protein sequence ID" value="QCO02856.1"/>
    <property type="molecule type" value="Genomic_DNA"/>
</dbReference>
<proteinExistence type="predicted"/>
<dbReference type="InterPro" id="IPR024019">
    <property type="entry name" value="CHP04096"/>
</dbReference>
<organism evidence="1 2">
    <name type="scientific">Azospirillum brasilense</name>
    <dbReference type="NCBI Taxonomy" id="192"/>
    <lineage>
        <taxon>Bacteria</taxon>
        <taxon>Pseudomonadati</taxon>
        <taxon>Pseudomonadota</taxon>
        <taxon>Alphaproteobacteria</taxon>
        <taxon>Rhodospirillales</taxon>
        <taxon>Azospirillaceae</taxon>
        <taxon>Azospirillum</taxon>
    </lineage>
</organism>
<gene>
    <name evidence="1" type="ORF">D3867_13055</name>
</gene>
<reference evidence="1 2" key="1">
    <citation type="submission" date="2018-09" db="EMBL/GenBank/DDBJ databases">
        <title>Whole genome based analysis of evolution and adaptive divergence in Indian and Brazilian strains of Azospirillum brasilense.</title>
        <authorList>
            <person name="Singh C."/>
            <person name="Tripathi A.K."/>
        </authorList>
    </citation>
    <scope>NUCLEOTIDE SEQUENCE [LARGE SCALE GENOMIC DNA]</scope>
    <source>
        <strain evidence="1 2">MTCC4036</strain>
    </source>
</reference>
<dbReference type="GO" id="GO:0032259">
    <property type="term" value="P:methylation"/>
    <property type="evidence" value="ECO:0007669"/>
    <property type="project" value="UniProtKB-KW"/>
</dbReference>
<accession>A0A4D8Q390</accession>
<evidence type="ECO:0000313" key="2">
    <source>
        <dbReference type="Proteomes" id="UP000298596"/>
    </source>
</evidence>
<keyword evidence="1" id="KW-0489">Methyltransferase</keyword>
<dbReference type="AlphaFoldDB" id="A0A4D8Q390"/>
<protein>
    <submittedName>
        <fullName evidence="1">DNA phosphorothioation-associated putative methyltransferase</fullName>
    </submittedName>
</protein>
<keyword evidence="1" id="KW-0808">Transferase</keyword>